<sequence length="318" mass="33123">MPIPARLSNLRLPLVAAPMFLASGPDLVVETCRAGVVGTFPTLNCRTVSALTDWFAEIEGRLTTHPGAAPYGVNLIVHKSNARLDDDLAQVVAHKVPVVITSLGAVSEIVEAVHSYGGLVFHDVINLRHAAKAAEAGVDGIVAVSAGAGGHAGLTHPFALIQEIRRIFDGTILMSGAISTGAQIAAARMAGADLAYIGTRFIATTESTAPADHKQMILDASAADIIHTPAISGVNANFLRPSIRAAGLDPDNLPPYAGGHRGHDERPKAWKNIWSAGQGVGACDRVVPVAALCDELALGYDTAIAAISADPFRNRPRP</sequence>
<dbReference type="PANTHER" id="PTHR42747">
    <property type="entry name" value="NITRONATE MONOOXYGENASE-RELATED"/>
    <property type="match status" value="1"/>
</dbReference>
<dbReference type="AlphaFoldDB" id="A0A1N7Q770"/>
<dbReference type="STRING" id="1086013.SAMN05421774_107175"/>
<dbReference type="GO" id="GO:0018580">
    <property type="term" value="F:nitronate monooxygenase activity"/>
    <property type="evidence" value="ECO:0007669"/>
    <property type="project" value="InterPro"/>
</dbReference>
<evidence type="ECO:0000256" key="5">
    <source>
        <dbReference type="ARBA" id="ARBA00023033"/>
    </source>
</evidence>
<evidence type="ECO:0000256" key="4">
    <source>
        <dbReference type="ARBA" id="ARBA00023002"/>
    </source>
</evidence>
<dbReference type="PANTHER" id="PTHR42747:SF4">
    <property type="entry name" value="BLR1330 PROTEIN"/>
    <property type="match status" value="1"/>
</dbReference>
<protein>
    <submittedName>
        <fullName evidence="6">Nitronate monooxygenase</fullName>
    </submittedName>
</protein>
<proteinExistence type="inferred from homology"/>
<evidence type="ECO:0000256" key="3">
    <source>
        <dbReference type="ARBA" id="ARBA00022643"/>
    </source>
</evidence>
<evidence type="ECO:0000256" key="1">
    <source>
        <dbReference type="ARBA" id="ARBA00009881"/>
    </source>
</evidence>
<dbReference type="SUPFAM" id="SSF51412">
    <property type="entry name" value="Inosine monophosphate dehydrogenase (IMPDH)"/>
    <property type="match status" value="1"/>
</dbReference>
<gene>
    <name evidence="6" type="ORF">SAMN05421774_107175</name>
</gene>
<keyword evidence="7" id="KW-1185">Reference proteome</keyword>
<dbReference type="Pfam" id="PF03060">
    <property type="entry name" value="NMO"/>
    <property type="match status" value="1"/>
</dbReference>
<dbReference type="OrthoDB" id="9778912at2"/>
<organism evidence="6 7">
    <name type="scientific">Gemmobacter megaterium</name>
    <dbReference type="NCBI Taxonomy" id="1086013"/>
    <lineage>
        <taxon>Bacteria</taxon>
        <taxon>Pseudomonadati</taxon>
        <taxon>Pseudomonadota</taxon>
        <taxon>Alphaproteobacteria</taxon>
        <taxon>Rhodobacterales</taxon>
        <taxon>Paracoccaceae</taxon>
        <taxon>Gemmobacter</taxon>
    </lineage>
</organism>
<reference evidence="6 7" key="1">
    <citation type="submission" date="2017-01" db="EMBL/GenBank/DDBJ databases">
        <authorList>
            <person name="Mah S.A."/>
            <person name="Swanson W.J."/>
            <person name="Moy G.W."/>
            <person name="Vacquier V.D."/>
        </authorList>
    </citation>
    <scope>NUCLEOTIDE SEQUENCE [LARGE SCALE GENOMIC DNA]</scope>
    <source>
        <strain evidence="6 7">DSM 26375</strain>
    </source>
</reference>
<dbReference type="InterPro" id="IPR004136">
    <property type="entry name" value="NMO"/>
</dbReference>
<keyword evidence="3" id="KW-0288">FMN</keyword>
<name>A0A1N7Q770_9RHOB</name>
<keyword evidence="2" id="KW-0285">Flavoprotein</keyword>
<evidence type="ECO:0000313" key="7">
    <source>
        <dbReference type="Proteomes" id="UP000186141"/>
    </source>
</evidence>
<dbReference type="FunFam" id="3.20.20.70:FF:000210">
    <property type="entry name" value="2-nitropropane dioxygenase"/>
    <property type="match status" value="1"/>
</dbReference>
<dbReference type="Proteomes" id="UP000186141">
    <property type="component" value="Unassembled WGS sequence"/>
</dbReference>
<evidence type="ECO:0000313" key="6">
    <source>
        <dbReference type="EMBL" id="SIT18703.1"/>
    </source>
</evidence>
<keyword evidence="4" id="KW-0560">Oxidoreductase</keyword>
<dbReference type="CDD" id="cd04730">
    <property type="entry name" value="NPD_like"/>
    <property type="match status" value="1"/>
</dbReference>
<dbReference type="InterPro" id="IPR013785">
    <property type="entry name" value="Aldolase_TIM"/>
</dbReference>
<dbReference type="Gene3D" id="3.20.20.70">
    <property type="entry name" value="Aldolase class I"/>
    <property type="match status" value="1"/>
</dbReference>
<keyword evidence="5 6" id="KW-0503">Monooxygenase</keyword>
<accession>A0A1N7Q770</accession>
<evidence type="ECO:0000256" key="2">
    <source>
        <dbReference type="ARBA" id="ARBA00022630"/>
    </source>
</evidence>
<dbReference type="EMBL" id="FTOT01000007">
    <property type="protein sequence ID" value="SIT18703.1"/>
    <property type="molecule type" value="Genomic_DNA"/>
</dbReference>
<dbReference type="RefSeq" id="WP_076533311.1">
    <property type="nucleotide sequence ID" value="NZ_BMEH01000007.1"/>
</dbReference>
<comment type="similarity">
    <text evidence="1">Belongs to the nitronate monooxygenase family. NMO class I subfamily.</text>
</comment>